<dbReference type="OrthoDB" id="9148542at2"/>
<dbReference type="EMBL" id="CP030840">
    <property type="protein sequence ID" value="AXC13960.1"/>
    <property type="molecule type" value="Genomic_DNA"/>
</dbReference>
<dbReference type="KEGG" id="abas:ACPOL_4690"/>
<dbReference type="Pfam" id="PF13289">
    <property type="entry name" value="SIR2_2"/>
    <property type="match status" value="1"/>
</dbReference>
<proteinExistence type="predicted"/>
<name>A0A2Z5G4R3_9BACT</name>
<dbReference type="AlphaFoldDB" id="A0A2Z5G4R3"/>
<sequence length="472" mass="51036">MEWPKFVEITKSLILQYARVLDIAPAGVEADYLVWEAIDVAKTYGDPTTEPDIEHLCIAILMMEGLASDIVSANWDGLVEKAVEQLAGGLPVLRVCVLDEDTRTDGQRGNLYKFHGCAVLAARDEATYRPKLVGRASQINGWANQRSNEVMLSKLIEIVTTKPTLMLGLSAQDSNIQGVFVAAQNRMAWPWPSHPPAFVFSNDKLGPDHKTLLQNVYKDAYSAANREPIELSALLRAYGKSLLPALCLHVAATKLCRLIDLLFEHFSQLERAKLHAGVTALRNQVAATAVTLGKEPFVRSMISFSGRTMSLFLAGKEPHSVGPQYRPISVTPVQHLKADPFLTISGTKELSVGIGLFGICVLGAGWTAEGPAAGTVRPGAFQVRTGTTVLQVFFAASAQSAEQLVGNSLVGLTDEAIVIHSHAIPSPMARAARRAPGRTGLPGLQEVSIAKVCEGITNADDLVRRFREEVAL</sequence>
<accession>A0A2Z5G4R3</accession>
<evidence type="ECO:0000313" key="1">
    <source>
        <dbReference type="EMBL" id="AXC13960.1"/>
    </source>
</evidence>
<dbReference type="Proteomes" id="UP000253606">
    <property type="component" value="Chromosome"/>
</dbReference>
<keyword evidence="2" id="KW-1185">Reference proteome</keyword>
<dbReference type="RefSeq" id="WP_114208838.1">
    <property type="nucleotide sequence ID" value="NZ_CP030840.1"/>
</dbReference>
<organism evidence="1 2">
    <name type="scientific">Acidisarcina polymorpha</name>
    <dbReference type="NCBI Taxonomy" id="2211140"/>
    <lineage>
        <taxon>Bacteria</taxon>
        <taxon>Pseudomonadati</taxon>
        <taxon>Acidobacteriota</taxon>
        <taxon>Terriglobia</taxon>
        <taxon>Terriglobales</taxon>
        <taxon>Acidobacteriaceae</taxon>
        <taxon>Acidisarcina</taxon>
    </lineage>
</organism>
<reference evidence="1 2" key="1">
    <citation type="journal article" date="2018" name="Front. Microbiol.">
        <title>Hydrolytic Capabilities as a Key to Environmental Success: Chitinolytic and Cellulolytic Acidobacteria From Acidic Sub-arctic Soils and Boreal Peatlands.</title>
        <authorList>
            <person name="Belova S.E."/>
            <person name="Ravin N.V."/>
            <person name="Pankratov T.A."/>
            <person name="Rakitin A.L."/>
            <person name="Ivanova A.A."/>
            <person name="Beletsky A.V."/>
            <person name="Mardanov A.V."/>
            <person name="Sinninghe Damste J.S."/>
            <person name="Dedysh S.N."/>
        </authorList>
    </citation>
    <scope>NUCLEOTIDE SEQUENCE [LARGE SCALE GENOMIC DNA]</scope>
    <source>
        <strain evidence="1 2">SBC82</strain>
    </source>
</reference>
<gene>
    <name evidence="1" type="ORF">ACPOL_4690</name>
</gene>
<evidence type="ECO:0000313" key="2">
    <source>
        <dbReference type="Proteomes" id="UP000253606"/>
    </source>
</evidence>
<protein>
    <submittedName>
        <fullName evidence="1">Uncharacterized protein</fullName>
    </submittedName>
</protein>